<dbReference type="AlphaFoldDB" id="A0A0G4E8G7"/>
<dbReference type="EMBL" id="CDMY01000022">
    <property type="protein sequence ID" value="CEL91771.1"/>
    <property type="molecule type" value="Genomic_DNA"/>
</dbReference>
<sequence length="164" mass="17688">MKGPFFFSESFRRIPPLPPVAFSAFRKGAANFSVLSTTLATSTCGRLTANAAHPLEVSSHAQSAGLVTPPVIVSERFNEFIRHESGNSLTTITLSCPGGRPIGVSEKDGPFPIVRRGNETTVENVPVAQFDELNSTELRHVFGAAFEEPADEVENGSGRNLLRF</sequence>
<dbReference type="VEuPathDB" id="CryptoDB:Vbra_19974"/>
<evidence type="ECO:0000313" key="1">
    <source>
        <dbReference type="EMBL" id="CEL91771.1"/>
    </source>
</evidence>
<accession>A0A0G4E8G7</accession>
<gene>
    <name evidence="1" type="ORF">Vbra_19974</name>
</gene>
<proteinExistence type="predicted"/>
<dbReference type="InParanoid" id="A0A0G4E8G7"/>
<protein>
    <submittedName>
        <fullName evidence="1">Uncharacterized protein</fullName>
    </submittedName>
</protein>
<dbReference type="Proteomes" id="UP000041254">
    <property type="component" value="Unassembled WGS sequence"/>
</dbReference>
<evidence type="ECO:0000313" key="2">
    <source>
        <dbReference type="Proteomes" id="UP000041254"/>
    </source>
</evidence>
<keyword evidence="2" id="KW-1185">Reference proteome</keyword>
<name>A0A0G4E8G7_VITBC</name>
<dbReference type="PhylomeDB" id="A0A0G4E8G7"/>
<reference evidence="1 2" key="1">
    <citation type="submission" date="2014-11" db="EMBL/GenBank/DDBJ databases">
        <authorList>
            <person name="Zhu J."/>
            <person name="Qi W."/>
            <person name="Song R."/>
        </authorList>
    </citation>
    <scope>NUCLEOTIDE SEQUENCE [LARGE SCALE GENOMIC DNA]</scope>
</reference>
<organism evidence="1 2">
    <name type="scientific">Vitrella brassicaformis (strain CCMP3155)</name>
    <dbReference type="NCBI Taxonomy" id="1169540"/>
    <lineage>
        <taxon>Eukaryota</taxon>
        <taxon>Sar</taxon>
        <taxon>Alveolata</taxon>
        <taxon>Colpodellida</taxon>
        <taxon>Vitrellaceae</taxon>
        <taxon>Vitrella</taxon>
    </lineage>
</organism>